<dbReference type="OrthoDB" id="270970at2759"/>
<dbReference type="GO" id="GO:0048787">
    <property type="term" value="C:presynaptic active zone membrane"/>
    <property type="evidence" value="ECO:0007669"/>
    <property type="project" value="TreeGrafter"/>
</dbReference>
<dbReference type="SUPFAM" id="SSF49562">
    <property type="entry name" value="C2 domain (Calcium/lipid-binding domain, CaLB)"/>
    <property type="match status" value="1"/>
</dbReference>
<dbReference type="InterPro" id="IPR000008">
    <property type="entry name" value="C2_dom"/>
</dbReference>
<name>A0A6J0J9C3_9PASS</name>
<dbReference type="InterPro" id="IPR037721">
    <property type="entry name" value="Ferlin"/>
</dbReference>
<dbReference type="GO" id="GO:0035612">
    <property type="term" value="F:AP-2 adaptor complex binding"/>
    <property type="evidence" value="ECO:0007669"/>
    <property type="project" value="TreeGrafter"/>
</dbReference>
<evidence type="ECO:0000256" key="2">
    <source>
        <dbReference type="ARBA" id="ARBA00022692"/>
    </source>
</evidence>
<keyword evidence="2" id="KW-0812">Transmembrane</keyword>
<evidence type="ECO:0000313" key="9">
    <source>
        <dbReference type="RefSeq" id="XP_017695497.1"/>
    </source>
</evidence>
<evidence type="ECO:0000256" key="6">
    <source>
        <dbReference type="SAM" id="MobiDB-lite"/>
    </source>
</evidence>
<keyword evidence="3" id="KW-0677">Repeat</keyword>
<dbReference type="GeneID" id="108510324"/>
<dbReference type="PANTHER" id="PTHR12546:SF32">
    <property type="entry name" value="OTOFERLIN"/>
    <property type="match status" value="1"/>
</dbReference>
<dbReference type="PANTHER" id="PTHR12546">
    <property type="entry name" value="FER-1-LIKE"/>
    <property type="match status" value="1"/>
</dbReference>
<protein>
    <submittedName>
        <fullName evidence="9">Otoferlin-like</fullName>
    </submittedName>
</protein>
<dbReference type="GO" id="GO:0005509">
    <property type="term" value="F:calcium ion binding"/>
    <property type="evidence" value="ECO:0007669"/>
    <property type="project" value="TreeGrafter"/>
</dbReference>
<keyword evidence="5" id="KW-0472">Membrane</keyword>
<organism evidence="8 9">
    <name type="scientific">Lepidothrix coronata</name>
    <name type="common">blue-crowned manakin</name>
    <dbReference type="NCBI Taxonomy" id="321398"/>
    <lineage>
        <taxon>Eukaryota</taxon>
        <taxon>Metazoa</taxon>
        <taxon>Chordata</taxon>
        <taxon>Craniata</taxon>
        <taxon>Vertebrata</taxon>
        <taxon>Euteleostomi</taxon>
        <taxon>Archelosauria</taxon>
        <taxon>Archosauria</taxon>
        <taxon>Dinosauria</taxon>
        <taxon>Saurischia</taxon>
        <taxon>Theropoda</taxon>
        <taxon>Coelurosauria</taxon>
        <taxon>Aves</taxon>
        <taxon>Neognathae</taxon>
        <taxon>Neoaves</taxon>
        <taxon>Telluraves</taxon>
        <taxon>Australaves</taxon>
        <taxon>Passeriformes</taxon>
        <taxon>Pipridae</taxon>
        <taxon>Lepidothrix</taxon>
    </lineage>
</organism>
<dbReference type="InterPro" id="IPR055072">
    <property type="entry name" value="Ferlin_DSRM"/>
</dbReference>
<reference evidence="9" key="1">
    <citation type="submission" date="2025-08" db="UniProtKB">
        <authorList>
            <consortium name="RefSeq"/>
        </authorList>
    </citation>
    <scope>IDENTIFICATION</scope>
</reference>
<evidence type="ECO:0000256" key="5">
    <source>
        <dbReference type="ARBA" id="ARBA00023136"/>
    </source>
</evidence>
<dbReference type="GO" id="GO:0030672">
    <property type="term" value="C:synaptic vesicle membrane"/>
    <property type="evidence" value="ECO:0007669"/>
    <property type="project" value="TreeGrafter"/>
</dbReference>
<dbReference type="GO" id="GO:0007009">
    <property type="term" value="P:plasma membrane organization"/>
    <property type="evidence" value="ECO:0007669"/>
    <property type="project" value="TreeGrafter"/>
</dbReference>
<proteinExistence type="predicted"/>
<evidence type="ECO:0000256" key="3">
    <source>
        <dbReference type="ARBA" id="ARBA00022737"/>
    </source>
</evidence>
<feature type="non-terminal residue" evidence="9">
    <location>
        <position position="265"/>
    </location>
</feature>
<evidence type="ECO:0000256" key="1">
    <source>
        <dbReference type="ARBA" id="ARBA00004167"/>
    </source>
</evidence>
<dbReference type="InterPro" id="IPR032362">
    <property type="entry name" value="Ferlin_C"/>
</dbReference>
<dbReference type="Pfam" id="PF16165">
    <property type="entry name" value="Ferlin_C"/>
    <property type="match status" value="1"/>
</dbReference>
<sequence length="265" mass="30086">HGYNAWRDPMKPSQILAKLCKEGKVDGPHFGPGGRVKVANRVFTGPTEIEDENGQKKASDEPVALAALRHWEDVPRAGCRLVPEHVETRPLLNPDKPGIEQVLGANQGYELRVIVWNTDEVILEDDDYFTGEKSSDIFVRGWLKGQQEDKQDTDVHYHSLTGEGNFNWRYIFPFDYLMAEEKIVISKKESMFSWDETEYKIPARLTLQVWDADHFSADDFLGERSPRSTREAGKVEAELHLLTAEEAEKSPAGLARNEPDPLEKP</sequence>
<feature type="domain" description="C2" evidence="7">
    <location>
        <begin position="95"/>
        <end position="240"/>
    </location>
</feature>
<dbReference type="Proteomes" id="UP000504624">
    <property type="component" value="Unplaced"/>
</dbReference>
<dbReference type="Pfam" id="PF00168">
    <property type="entry name" value="C2"/>
    <property type="match status" value="1"/>
</dbReference>
<dbReference type="CDD" id="cd08374">
    <property type="entry name" value="C2F_Ferlin"/>
    <property type="match status" value="1"/>
</dbReference>
<dbReference type="GO" id="GO:0016082">
    <property type="term" value="P:synaptic vesicle priming"/>
    <property type="evidence" value="ECO:0007669"/>
    <property type="project" value="TreeGrafter"/>
</dbReference>
<feature type="non-terminal residue" evidence="9">
    <location>
        <position position="1"/>
    </location>
</feature>
<dbReference type="PROSITE" id="PS50004">
    <property type="entry name" value="C2"/>
    <property type="match status" value="1"/>
</dbReference>
<evidence type="ECO:0000256" key="4">
    <source>
        <dbReference type="ARBA" id="ARBA00022989"/>
    </source>
</evidence>
<keyword evidence="8" id="KW-1185">Reference proteome</keyword>
<accession>A0A6J0J9C3</accession>
<gene>
    <name evidence="9" type="primary">LOC108510324</name>
</gene>
<evidence type="ECO:0000259" key="7">
    <source>
        <dbReference type="PROSITE" id="PS50004"/>
    </source>
</evidence>
<dbReference type="RefSeq" id="XP_017695497.1">
    <property type="nucleotide sequence ID" value="XM_017840008.1"/>
</dbReference>
<evidence type="ECO:0000313" key="8">
    <source>
        <dbReference type="Proteomes" id="UP000504624"/>
    </source>
</evidence>
<keyword evidence="4" id="KW-1133">Transmembrane helix</keyword>
<dbReference type="InterPro" id="IPR037725">
    <property type="entry name" value="C2F_Ferlin"/>
</dbReference>
<comment type="subcellular location">
    <subcellularLocation>
        <location evidence="1">Membrane</location>
        <topology evidence="1">Single-pass membrane protein</topology>
    </subcellularLocation>
</comment>
<dbReference type="Pfam" id="PF22901">
    <property type="entry name" value="dsrm_Ferlin"/>
    <property type="match status" value="1"/>
</dbReference>
<feature type="region of interest" description="Disordered" evidence="6">
    <location>
        <begin position="242"/>
        <end position="265"/>
    </location>
</feature>
<dbReference type="InterPro" id="IPR035892">
    <property type="entry name" value="C2_domain_sf"/>
</dbReference>
<dbReference type="Gene3D" id="2.60.40.150">
    <property type="entry name" value="C2 domain"/>
    <property type="match status" value="1"/>
</dbReference>
<dbReference type="AlphaFoldDB" id="A0A6J0J9C3"/>